<reference evidence="16" key="2">
    <citation type="journal article" date="2019" name="BMC Genomics">
        <title>Complete genome sequence analysis of the thermoacidophilic verrucomicrobial methanotroph 'Candidatus Methylacidiphilum kamchatkense' strain Kam1 and comparison with its closest relatives.</title>
        <authorList>
            <person name="Kruse T."/>
            <person name="Ratnadevi C.M."/>
            <person name="Erikstad H.A."/>
            <person name="Birkeland N.K."/>
        </authorList>
    </citation>
    <scope>NUCLEOTIDE SEQUENCE</scope>
    <source>
        <strain evidence="16">Kam1</strain>
    </source>
</reference>
<dbReference type="InterPro" id="IPR020568">
    <property type="entry name" value="Ribosomal_Su5_D2-typ_SF"/>
</dbReference>
<keyword evidence="17" id="KW-1185">Reference proteome</keyword>
<comment type="similarity">
    <text evidence="2 12">Belongs to the GHMP kinase family. Homoserine kinase subfamily.</text>
</comment>
<dbReference type="PROSITE" id="PS00627">
    <property type="entry name" value="GHMP_KINASES_ATP"/>
    <property type="match status" value="1"/>
</dbReference>
<sequence length="293" mass="32423">MRATNHKNRWLVKVPATTTNFGPGFDTFGAALSLYNEFIIEAIDDSLSSPDPPHPMVFETVKAFEKKIQSASIPFKWTVKSQIPQARGLGSSASIRLGILAGLNALSGNPLNREELLEIASELEGHPDNVTPALFGGFTICGPAKMLRCRIESKLFFVAFVPQIEIPTESSRRILPAEIKLKEAIQNLQRATLMAICFFEKKYETLSGLFVDYFHEPYRLPAIPFWEKLRDTSLKAGALGFYLSGSGSTLMSLAYKNPTNVVQALKEELLKLAIPGEILVLKPDNLGLRITHC</sequence>
<dbReference type="Gene3D" id="3.30.70.890">
    <property type="entry name" value="GHMP kinase, C-terminal domain"/>
    <property type="match status" value="1"/>
</dbReference>
<comment type="pathway">
    <text evidence="1 12">Amino-acid biosynthesis; L-threonine biosynthesis; L-threonine from L-aspartate: step 4/5.</text>
</comment>
<keyword evidence="9 12" id="KW-0418">Kinase</keyword>
<comment type="catalytic activity">
    <reaction evidence="11 12">
        <text>L-homoserine + ATP = O-phospho-L-homoserine + ADP + H(+)</text>
        <dbReference type="Rhea" id="RHEA:13985"/>
        <dbReference type="ChEBI" id="CHEBI:15378"/>
        <dbReference type="ChEBI" id="CHEBI:30616"/>
        <dbReference type="ChEBI" id="CHEBI:57476"/>
        <dbReference type="ChEBI" id="CHEBI:57590"/>
        <dbReference type="ChEBI" id="CHEBI:456216"/>
        <dbReference type="EC" id="2.7.1.39"/>
    </reaction>
</comment>
<dbReference type="PANTHER" id="PTHR20861:SF1">
    <property type="entry name" value="HOMOSERINE KINASE"/>
    <property type="match status" value="1"/>
</dbReference>
<evidence type="ECO:0000256" key="11">
    <source>
        <dbReference type="ARBA" id="ARBA00049375"/>
    </source>
</evidence>
<feature type="domain" description="GHMP kinase C-terminal" evidence="14">
    <location>
        <begin position="211"/>
        <end position="267"/>
    </location>
</feature>
<feature type="domain" description="GHMP kinase N-terminal" evidence="13">
    <location>
        <begin position="57"/>
        <end position="137"/>
    </location>
</feature>
<comment type="subcellular location">
    <subcellularLocation>
        <location evidence="12">Cytoplasm</location>
    </subcellularLocation>
</comment>
<keyword evidence="7 12" id="KW-0791">Threonine biosynthesis</keyword>
<dbReference type="STRING" id="1202785.A946_06330"/>
<dbReference type="KEGG" id="mkc:kam1_2112"/>
<dbReference type="EC" id="2.7.1.39" evidence="3 12"/>
<evidence type="ECO:0000256" key="6">
    <source>
        <dbReference type="ARBA" id="ARBA00022679"/>
    </source>
</evidence>
<evidence type="ECO:0000256" key="3">
    <source>
        <dbReference type="ARBA" id="ARBA00012078"/>
    </source>
</evidence>
<comment type="function">
    <text evidence="12">Catalyzes the ATP-dependent phosphorylation of L-homoserine to L-homoserine phosphate.</text>
</comment>
<evidence type="ECO:0000256" key="12">
    <source>
        <dbReference type="HAMAP-Rule" id="MF_00384"/>
    </source>
</evidence>
<dbReference type="Gene3D" id="3.30.230.10">
    <property type="match status" value="1"/>
</dbReference>
<dbReference type="InterPro" id="IPR006204">
    <property type="entry name" value="GHMP_kinase_N_dom"/>
</dbReference>
<evidence type="ECO:0000313" key="15">
    <source>
        <dbReference type="EMBL" id="KIE58503.1"/>
    </source>
</evidence>
<dbReference type="PRINTS" id="PR00958">
    <property type="entry name" value="HOMSERKINASE"/>
</dbReference>
<evidence type="ECO:0000313" key="17">
    <source>
        <dbReference type="Proteomes" id="UP000031594"/>
    </source>
</evidence>
<dbReference type="NCBIfam" id="TIGR00191">
    <property type="entry name" value="thrB"/>
    <property type="match status" value="1"/>
</dbReference>
<name>A0A0C1URN9_9BACT</name>
<accession>A0A0C1URN9</accession>
<evidence type="ECO:0000259" key="13">
    <source>
        <dbReference type="Pfam" id="PF00288"/>
    </source>
</evidence>
<evidence type="ECO:0000259" key="14">
    <source>
        <dbReference type="Pfam" id="PF08544"/>
    </source>
</evidence>
<keyword evidence="10 12" id="KW-0067">ATP-binding</keyword>
<evidence type="ECO:0000256" key="5">
    <source>
        <dbReference type="ARBA" id="ARBA00022605"/>
    </source>
</evidence>
<dbReference type="AlphaFoldDB" id="A0A0C1URN9"/>
<evidence type="ECO:0000313" key="16">
    <source>
        <dbReference type="EMBL" id="QDQ43320.1"/>
    </source>
</evidence>
<evidence type="ECO:0000256" key="7">
    <source>
        <dbReference type="ARBA" id="ARBA00022697"/>
    </source>
</evidence>
<dbReference type="PIRSF" id="PIRSF000676">
    <property type="entry name" value="Homoser_kin"/>
    <property type="match status" value="1"/>
</dbReference>
<keyword evidence="6 12" id="KW-0808">Transferase</keyword>
<dbReference type="InterPro" id="IPR000870">
    <property type="entry name" value="Homoserine_kinase"/>
</dbReference>
<organism evidence="16 18">
    <name type="scientific">Methylacidiphilum kamchatkense Kam1</name>
    <dbReference type="NCBI Taxonomy" id="1202785"/>
    <lineage>
        <taxon>Bacteria</taxon>
        <taxon>Pseudomonadati</taxon>
        <taxon>Verrucomicrobiota</taxon>
        <taxon>Methylacidiphilae</taxon>
        <taxon>Methylacidiphilales</taxon>
        <taxon>Methylacidiphilaceae</taxon>
        <taxon>Methylacidiphilum (ex Ratnadevi et al. 2023)</taxon>
    </lineage>
</organism>
<dbReference type="Proteomes" id="UP000315925">
    <property type="component" value="Chromosome"/>
</dbReference>
<dbReference type="InterPro" id="IPR013750">
    <property type="entry name" value="GHMP_kinase_C_dom"/>
</dbReference>
<dbReference type="SUPFAM" id="SSF54211">
    <property type="entry name" value="Ribosomal protein S5 domain 2-like"/>
    <property type="match status" value="1"/>
</dbReference>
<evidence type="ECO:0000256" key="10">
    <source>
        <dbReference type="ARBA" id="ARBA00022840"/>
    </source>
</evidence>
<dbReference type="UniPathway" id="UPA00050">
    <property type="reaction ID" value="UER00064"/>
</dbReference>
<evidence type="ECO:0000256" key="9">
    <source>
        <dbReference type="ARBA" id="ARBA00022777"/>
    </source>
</evidence>
<reference evidence="15 17" key="1">
    <citation type="submission" date="2014-08" db="EMBL/GenBank/DDBJ databases">
        <title>Methylacidiphilum kamchatkense strain Kam1 draft genome sequence.</title>
        <authorList>
            <person name="Birkeland N.-K."/>
            <person name="Erikstad H.A."/>
        </authorList>
    </citation>
    <scope>NUCLEOTIDE SEQUENCE [LARGE SCALE GENOMIC DNA]</scope>
    <source>
        <strain evidence="15 17">Kam1</strain>
    </source>
</reference>
<dbReference type="SUPFAM" id="SSF55060">
    <property type="entry name" value="GHMP Kinase, C-terminal domain"/>
    <property type="match status" value="1"/>
</dbReference>
<evidence type="ECO:0000313" key="18">
    <source>
        <dbReference type="Proteomes" id="UP000315925"/>
    </source>
</evidence>
<dbReference type="Pfam" id="PF08544">
    <property type="entry name" value="GHMP_kinases_C"/>
    <property type="match status" value="1"/>
</dbReference>
<dbReference type="RefSeq" id="WP_039721467.1">
    <property type="nucleotide sequence ID" value="NZ_CP037899.1"/>
</dbReference>
<evidence type="ECO:0000256" key="8">
    <source>
        <dbReference type="ARBA" id="ARBA00022741"/>
    </source>
</evidence>
<dbReference type="InterPro" id="IPR014721">
    <property type="entry name" value="Ribsml_uS5_D2-typ_fold_subgr"/>
</dbReference>
<dbReference type="HAMAP" id="MF_00384">
    <property type="entry name" value="Homoser_kinase"/>
    <property type="match status" value="1"/>
</dbReference>
<protein>
    <recommendedName>
        <fullName evidence="4 12">Homoserine kinase</fullName>
        <shortName evidence="12">HK</shortName>
        <shortName evidence="12">HSK</shortName>
        <ecNumber evidence="3 12">2.7.1.39</ecNumber>
    </recommendedName>
</protein>
<dbReference type="EMBL" id="JQNX01000004">
    <property type="protein sequence ID" value="KIE58503.1"/>
    <property type="molecule type" value="Genomic_DNA"/>
</dbReference>
<evidence type="ECO:0000256" key="1">
    <source>
        <dbReference type="ARBA" id="ARBA00005015"/>
    </source>
</evidence>
<proteinExistence type="inferred from homology"/>
<dbReference type="Pfam" id="PF00288">
    <property type="entry name" value="GHMP_kinases_N"/>
    <property type="match status" value="1"/>
</dbReference>
<dbReference type="InterPro" id="IPR036554">
    <property type="entry name" value="GHMP_kinase_C_sf"/>
</dbReference>
<dbReference type="EMBL" id="CP037899">
    <property type="protein sequence ID" value="QDQ43320.1"/>
    <property type="molecule type" value="Genomic_DNA"/>
</dbReference>
<gene>
    <name evidence="12" type="primary">thrB</name>
    <name evidence="15" type="ORF">A946_06330</name>
    <name evidence="16" type="ORF">kam1_2112</name>
</gene>
<reference evidence="18" key="3">
    <citation type="submission" date="2019-03" db="EMBL/GenBank/DDBJ databases">
        <title>Complete genome of Methylacidiphilum kamchatkense Kam1.</title>
        <authorList>
            <person name="Kruse T."/>
            <person name="Murarilal Ratnadevi C."/>
            <person name="Erikstad H.-A."/>
            <person name="Birkeland N.-K."/>
        </authorList>
    </citation>
    <scope>NUCLEOTIDE SEQUENCE [LARGE SCALE GENOMIC DNA]</scope>
    <source>
        <strain evidence="18">kam1</strain>
    </source>
</reference>
<feature type="binding site" evidence="12">
    <location>
        <begin position="84"/>
        <end position="94"/>
    </location>
    <ligand>
        <name>ATP</name>
        <dbReference type="ChEBI" id="CHEBI:30616"/>
    </ligand>
</feature>
<dbReference type="GO" id="GO:0005737">
    <property type="term" value="C:cytoplasm"/>
    <property type="evidence" value="ECO:0007669"/>
    <property type="project" value="UniProtKB-SubCell"/>
</dbReference>
<keyword evidence="8 12" id="KW-0547">Nucleotide-binding</keyword>
<dbReference type="Proteomes" id="UP000031594">
    <property type="component" value="Unassembled WGS sequence"/>
</dbReference>
<keyword evidence="12" id="KW-0963">Cytoplasm</keyword>
<evidence type="ECO:0000256" key="4">
    <source>
        <dbReference type="ARBA" id="ARBA00017858"/>
    </source>
</evidence>
<evidence type="ECO:0000256" key="2">
    <source>
        <dbReference type="ARBA" id="ARBA00007370"/>
    </source>
</evidence>
<dbReference type="GO" id="GO:0005524">
    <property type="term" value="F:ATP binding"/>
    <property type="evidence" value="ECO:0007669"/>
    <property type="project" value="UniProtKB-UniRule"/>
</dbReference>
<dbReference type="PANTHER" id="PTHR20861">
    <property type="entry name" value="HOMOSERINE/4-DIPHOSPHOCYTIDYL-2-C-METHYL-D-ERYTHRITOL KINASE"/>
    <property type="match status" value="1"/>
</dbReference>
<dbReference type="InterPro" id="IPR006203">
    <property type="entry name" value="GHMP_knse_ATP-bd_CS"/>
</dbReference>
<dbReference type="GO" id="GO:0009088">
    <property type="term" value="P:threonine biosynthetic process"/>
    <property type="evidence" value="ECO:0007669"/>
    <property type="project" value="UniProtKB-UniRule"/>
</dbReference>
<dbReference type="GO" id="GO:0004413">
    <property type="term" value="F:homoserine kinase activity"/>
    <property type="evidence" value="ECO:0007669"/>
    <property type="project" value="UniProtKB-UniRule"/>
</dbReference>
<keyword evidence="5 12" id="KW-0028">Amino-acid biosynthesis</keyword>